<accession>A0A564Y9R8</accession>
<feature type="region of interest" description="Disordered" evidence="1">
    <location>
        <begin position="1"/>
        <end position="36"/>
    </location>
</feature>
<dbReference type="AlphaFoldDB" id="A0A564Y9R8"/>
<sequence length="83" mass="9204">MSSTEETANEGRHENDEENESETSKTASESISEMKDAEIKPVIIPDKPLTREIAASCLSLLSRLGYGFSHAFIKFNCVNKLVQ</sequence>
<protein>
    <submittedName>
        <fullName evidence="2">Uncharacterized protein</fullName>
    </submittedName>
</protein>
<dbReference type="EMBL" id="CABIJS010000122">
    <property type="protein sequence ID" value="VUZ44004.1"/>
    <property type="molecule type" value="Genomic_DNA"/>
</dbReference>
<keyword evidence="4" id="KW-1185">Reference proteome</keyword>
<organism evidence="2 4">
    <name type="scientific">Hymenolepis diminuta</name>
    <name type="common">Rat tapeworm</name>
    <dbReference type="NCBI Taxonomy" id="6216"/>
    <lineage>
        <taxon>Eukaryota</taxon>
        <taxon>Metazoa</taxon>
        <taxon>Spiralia</taxon>
        <taxon>Lophotrochozoa</taxon>
        <taxon>Platyhelminthes</taxon>
        <taxon>Cestoda</taxon>
        <taxon>Eucestoda</taxon>
        <taxon>Cyclophyllidea</taxon>
        <taxon>Hymenolepididae</taxon>
        <taxon>Hymenolepis</taxon>
    </lineage>
</organism>
<proteinExistence type="predicted"/>
<dbReference type="EMBL" id="CABIJS010000122">
    <property type="protein sequence ID" value="VUZ44001.1"/>
    <property type="molecule type" value="Genomic_DNA"/>
</dbReference>
<name>A0A564Y9R8_HYMDI</name>
<dbReference type="Proteomes" id="UP000321570">
    <property type="component" value="Unassembled WGS sequence"/>
</dbReference>
<evidence type="ECO:0000313" key="2">
    <source>
        <dbReference type="EMBL" id="VUZ44001.1"/>
    </source>
</evidence>
<evidence type="ECO:0000313" key="4">
    <source>
        <dbReference type="Proteomes" id="UP000321570"/>
    </source>
</evidence>
<feature type="non-terminal residue" evidence="2">
    <location>
        <position position="83"/>
    </location>
</feature>
<gene>
    <name evidence="2" type="ORF">WMSIL1_LOCUS4185</name>
    <name evidence="3" type="ORF">WMSIL1_LOCUS4276</name>
</gene>
<evidence type="ECO:0000313" key="3">
    <source>
        <dbReference type="EMBL" id="VUZ44004.1"/>
    </source>
</evidence>
<evidence type="ECO:0000256" key="1">
    <source>
        <dbReference type="SAM" id="MobiDB-lite"/>
    </source>
</evidence>
<reference evidence="2 4" key="1">
    <citation type="submission" date="2019-07" db="EMBL/GenBank/DDBJ databases">
        <authorList>
            <person name="Jastrzebski P J."/>
            <person name="Paukszto L."/>
            <person name="Jastrzebski P J."/>
        </authorList>
    </citation>
    <scope>NUCLEOTIDE SEQUENCE [LARGE SCALE GENOMIC DNA]</scope>
    <source>
        <strain evidence="2 4">WMS-il1</strain>
    </source>
</reference>